<organism evidence="1 2">
    <name type="scientific">Anaerobacillus alkalilacustris</name>
    <dbReference type="NCBI Taxonomy" id="393763"/>
    <lineage>
        <taxon>Bacteria</taxon>
        <taxon>Bacillati</taxon>
        <taxon>Bacillota</taxon>
        <taxon>Bacilli</taxon>
        <taxon>Bacillales</taxon>
        <taxon>Bacillaceae</taxon>
        <taxon>Anaerobacillus</taxon>
    </lineage>
</organism>
<dbReference type="EMBL" id="MLQR01000030">
    <property type="protein sequence ID" value="OIJ12690.1"/>
    <property type="molecule type" value="Genomic_DNA"/>
</dbReference>
<proteinExistence type="predicted"/>
<protein>
    <submittedName>
        <fullName evidence="1">Uncharacterized protein</fullName>
    </submittedName>
</protein>
<reference evidence="1 2" key="1">
    <citation type="submission" date="2016-10" db="EMBL/GenBank/DDBJ databases">
        <title>Draft genome sequences of four alkaliphilic bacteria belonging to the Anaerobacillus genus.</title>
        <authorList>
            <person name="Bassil N.M."/>
            <person name="Lloyd J.R."/>
        </authorList>
    </citation>
    <scope>NUCLEOTIDE SEQUENCE [LARGE SCALE GENOMIC DNA]</scope>
    <source>
        <strain evidence="1 2">DSM 18345</strain>
    </source>
</reference>
<comment type="caution">
    <text evidence="1">The sequence shown here is derived from an EMBL/GenBank/DDBJ whole genome shotgun (WGS) entry which is preliminary data.</text>
</comment>
<keyword evidence="2" id="KW-1185">Reference proteome</keyword>
<dbReference type="RefSeq" id="WP_071310010.1">
    <property type="nucleotide sequence ID" value="NZ_MLQR01000030.1"/>
</dbReference>
<evidence type="ECO:0000313" key="2">
    <source>
        <dbReference type="Proteomes" id="UP000179524"/>
    </source>
</evidence>
<gene>
    <name evidence="1" type="ORF">BKP37_12885</name>
</gene>
<sequence>MVKATCTNTGTCQLVEKGQDYFIKSLSNKSKYVYVYYLHIKNEKAHFAILKANLFERTEEEVIEEKFEQIQGFEQLSLF</sequence>
<dbReference type="AlphaFoldDB" id="A0A1S2LKF4"/>
<accession>A0A1S2LKF4</accession>
<name>A0A1S2LKF4_9BACI</name>
<dbReference type="Proteomes" id="UP000179524">
    <property type="component" value="Unassembled WGS sequence"/>
</dbReference>
<evidence type="ECO:0000313" key="1">
    <source>
        <dbReference type="EMBL" id="OIJ12690.1"/>
    </source>
</evidence>